<dbReference type="AlphaFoldDB" id="A0AAD8EUV7"/>
<keyword evidence="3" id="KW-1185">Reference proteome</keyword>
<evidence type="ECO:0000256" key="1">
    <source>
        <dbReference type="SAM" id="MobiDB-lite"/>
    </source>
</evidence>
<feature type="non-terminal residue" evidence="2">
    <location>
        <position position="1"/>
    </location>
</feature>
<evidence type="ECO:0000313" key="2">
    <source>
        <dbReference type="EMBL" id="KAK0040086.1"/>
    </source>
</evidence>
<proteinExistence type="predicted"/>
<gene>
    <name evidence="2" type="ORF">Bpfe_030487</name>
</gene>
<reference evidence="2" key="1">
    <citation type="journal article" date="2023" name="PLoS Negl. Trop. Dis.">
        <title>A genome sequence for Biomphalaria pfeifferi, the major vector snail for the human-infecting parasite Schistosoma mansoni.</title>
        <authorList>
            <person name="Bu L."/>
            <person name="Lu L."/>
            <person name="Laidemitt M.R."/>
            <person name="Zhang S.M."/>
            <person name="Mutuku M."/>
            <person name="Mkoji G."/>
            <person name="Steinauer M."/>
            <person name="Loker E.S."/>
        </authorList>
    </citation>
    <scope>NUCLEOTIDE SEQUENCE</scope>
    <source>
        <strain evidence="2">KasaAsao</strain>
    </source>
</reference>
<organism evidence="2 3">
    <name type="scientific">Biomphalaria pfeifferi</name>
    <name type="common">Bloodfluke planorb</name>
    <name type="synonym">Freshwater snail</name>
    <dbReference type="NCBI Taxonomy" id="112525"/>
    <lineage>
        <taxon>Eukaryota</taxon>
        <taxon>Metazoa</taxon>
        <taxon>Spiralia</taxon>
        <taxon>Lophotrochozoa</taxon>
        <taxon>Mollusca</taxon>
        <taxon>Gastropoda</taxon>
        <taxon>Heterobranchia</taxon>
        <taxon>Euthyneura</taxon>
        <taxon>Panpulmonata</taxon>
        <taxon>Hygrophila</taxon>
        <taxon>Lymnaeoidea</taxon>
        <taxon>Planorbidae</taxon>
        <taxon>Biomphalaria</taxon>
    </lineage>
</organism>
<dbReference type="EMBL" id="JASAOG010000354">
    <property type="protein sequence ID" value="KAK0040086.1"/>
    <property type="molecule type" value="Genomic_DNA"/>
</dbReference>
<sequence length="56" mass="6344">QHKEPHTSATHRATPQPHIEPHLSLTSATPQSHIEPPPQPHIELHISHREPHLSHT</sequence>
<accession>A0AAD8EUV7</accession>
<feature type="region of interest" description="Disordered" evidence="1">
    <location>
        <begin position="1"/>
        <end position="56"/>
    </location>
</feature>
<comment type="caution">
    <text evidence="2">The sequence shown here is derived from an EMBL/GenBank/DDBJ whole genome shotgun (WGS) entry which is preliminary data.</text>
</comment>
<reference evidence="2" key="2">
    <citation type="submission" date="2023-04" db="EMBL/GenBank/DDBJ databases">
        <authorList>
            <person name="Bu L."/>
            <person name="Lu L."/>
            <person name="Laidemitt M.R."/>
            <person name="Zhang S.M."/>
            <person name="Mutuku M."/>
            <person name="Mkoji G."/>
            <person name="Steinauer M."/>
            <person name="Loker E.S."/>
        </authorList>
    </citation>
    <scope>NUCLEOTIDE SEQUENCE</scope>
    <source>
        <strain evidence="2">KasaAsao</strain>
        <tissue evidence="2">Whole Snail</tissue>
    </source>
</reference>
<feature type="compositionally biased region" description="Basic and acidic residues" evidence="1">
    <location>
        <begin position="42"/>
        <end position="56"/>
    </location>
</feature>
<name>A0AAD8EUV7_BIOPF</name>
<evidence type="ECO:0000313" key="3">
    <source>
        <dbReference type="Proteomes" id="UP001233172"/>
    </source>
</evidence>
<dbReference type="Proteomes" id="UP001233172">
    <property type="component" value="Unassembled WGS sequence"/>
</dbReference>
<protein>
    <submittedName>
        <fullName evidence="2">Uncharacterized protein</fullName>
    </submittedName>
</protein>